<feature type="binding site" evidence="3">
    <location>
        <begin position="19"/>
        <end position="28"/>
    </location>
    <ligand>
        <name>substrate</name>
    </ligand>
</feature>
<dbReference type="Proteomes" id="UP000251942">
    <property type="component" value="Unassembled WGS sequence"/>
</dbReference>
<dbReference type="GO" id="GO:0019545">
    <property type="term" value="P:L-arginine catabolic process to succinate"/>
    <property type="evidence" value="ECO:0007669"/>
    <property type="project" value="UniProtKB-UniRule"/>
</dbReference>
<dbReference type="NCBIfam" id="NF009789">
    <property type="entry name" value="PRK13281.1"/>
    <property type="match status" value="1"/>
</dbReference>
<feature type="active site" evidence="3">
    <location>
        <position position="253"/>
    </location>
</feature>
<accession>A0A0W0U2E0</accession>
<evidence type="ECO:0000256" key="2">
    <source>
        <dbReference type="ARBA" id="ARBA00022801"/>
    </source>
</evidence>
<dbReference type="EC" id="3.5.3.23" evidence="3 4"/>
<comment type="function">
    <text evidence="3">Catalyzes the hydrolysis of N(2)-succinylarginine into N(2)-succinylornithine, ammonia and CO(2).</text>
</comment>
<feature type="binding site" evidence="3">
    <location>
        <position position="370"/>
    </location>
    <ligand>
        <name>substrate</name>
    </ligand>
</feature>
<dbReference type="UniPathway" id="UPA00185">
    <property type="reaction ID" value="UER00280"/>
</dbReference>
<reference evidence="5 7" key="1">
    <citation type="submission" date="2015-11" db="EMBL/GenBank/DDBJ databases">
        <title>Genomic analysis of 38 Legionella species identifies large and diverse effector repertoires.</title>
        <authorList>
            <person name="Burstein D."/>
            <person name="Amaro F."/>
            <person name="Zusman T."/>
            <person name="Lifshitz Z."/>
            <person name="Cohen O."/>
            <person name="Gilbert J.A."/>
            <person name="Pupko T."/>
            <person name="Shuman H.A."/>
            <person name="Segal G."/>
        </authorList>
    </citation>
    <scope>NUCLEOTIDE SEQUENCE [LARGE SCALE GENOMIC DNA]</scope>
    <source>
        <strain evidence="5 7">WO-44C</strain>
    </source>
</reference>
<evidence type="ECO:0000313" key="6">
    <source>
        <dbReference type="EMBL" id="SPX59440.1"/>
    </source>
</evidence>
<comment type="similarity">
    <text evidence="3">Belongs to the succinylarginine dihydrolase family.</text>
</comment>
<sequence>MQTYELNLDGLVGPTHNYAGLAAGNLASASNAMSISNPQAAALQGLAKMRLLHQSGIKQALLPPHQRPNLQLLYQLGFSGTAAQQIEKAYRSAPELLNACYSASSMWTANAATVSASIDTADKRVHFTAANLISNLHRYQEADFSSYLLQTLFHDKTYFNHHPVLPKSAITGDEGAANHNRLCTKHNKAAINLFVYGKQALAKNSGSPNSPLKYPARQTLEASQAIARSHLLNPNQVIFACQNPLAIDQGVFHNDVIAVANESVLFIHEDAFWGQTELLNELQTKADFEIQILKVSRNRLSVAEAVDSYLFNSQLITLPNAPENSRMILIAPGECQENTVVKALIDELLADNTNPIAAVHYLDLRQSMRNGGGPACLRLRVPLTELELQAMHQGVLVNDTLLDRLEVWVKRHYRTQLQANDLRDPLLIDECLSALDELSSLLNLGAVYPFQREKIE</sequence>
<dbReference type="Proteomes" id="UP000054698">
    <property type="component" value="Unassembled WGS sequence"/>
</dbReference>
<evidence type="ECO:0000313" key="7">
    <source>
        <dbReference type="Proteomes" id="UP000054698"/>
    </source>
</evidence>
<name>A0A0W0U2E0_9GAMM</name>
<dbReference type="Gene3D" id="3.75.10.20">
    <property type="entry name" value="Succinylarginine dihydrolase"/>
    <property type="match status" value="1"/>
</dbReference>
<dbReference type="PANTHER" id="PTHR30420">
    <property type="entry name" value="N-SUCCINYLARGININE DIHYDROLASE"/>
    <property type="match status" value="1"/>
</dbReference>
<feature type="binding site" evidence="3">
    <location>
        <position position="217"/>
    </location>
    <ligand>
        <name>substrate</name>
    </ligand>
</feature>
<evidence type="ECO:0000256" key="4">
    <source>
        <dbReference type="NCBIfam" id="TIGR03241"/>
    </source>
</evidence>
<dbReference type="Pfam" id="PF04996">
    <property type="entry name" value="AstB"/>
    <property type="match status" value="1"/>
</dbReference>
<keyword evidence="2 3" id="KW-0378">Hydrolase</keyword>
<dbReference type="InterPro" id="IPR007079">
    <property type="entry name" value="SuccinylArg_d-Hdrlase_AstB"/>
</dbReference>
<gene>
    <name evidence="3 5" type="primary">astB</name>
    <name evidence="5" type="ORF">Lfee_0966</name>
    <name evidence="6" type="ORF">NCTC12022_00263</name>
</gene>
<evidence type="ECO:0000313" key="5">
    <source>
        <dbReference type="EMBL" id="KTD01919.1"/>
    </source>
</evidence>
<feature type="binding site" evidence="3">
    <location>
        <position position="110"/>
    </location>
    <ligand>
        <name>substrate</name>
    </ligand>
</feature>
<protein>
    <recommendedName>
        <fullName evidence="3 4">N-succinylarginine dihydrolase</fullName>
        <ecNumber evidence="3 4">3.5.3.23</ecNumber>
    </recommendedName>
</protein>
<dbReference type="AlphaFoldDB" id="A0A0W0U2E0"/>
<dbReference type="OrthoDB" id="248552at2"/>
<keyword evidence="1 3" id="KW-0056">Arginine metabolism</keyword>
<comment type="catalytic activity">
    <reaction evidence="3">
        <text>N(2)-succinyl-L-arginine + 2 H2O + 2 H(+) = N(2)-succinyl-L-ornithine + 2 NH4(+) + CO2</text>
        <dbReference type="Rhea" id="RHEA:19533"/>
        <dbReference type="ChEBI" id="CHEBI:15377"/>
        <dbReference type="ChEBI" id="CHEBI:15378"/>
        <dbReference type="ChEBI" id="CHEBI:16526"/>
        <dbReference type="ChEBI" id="CHEBI:28938"/>
        <dbReference type="ChEBI" id="CHEBI:58241"/>
        <dbReference type="ChEBI" id="CHEBI:58514"/>
        <dbReference type="EC" id="3.5.3.23"/>
    </reaction>
</comment>
<dbReference type="GO" id="GO:0009015">
    <property type="term" value="F:N-succinylarginine dihydrolase activity"/>
    <property type="evidence" value="ECO:0007669"/>
    <property type="project" value="UniProtKB-UniRule"/>
</dbReference>
<dbReference type="SUPFAM" id="SSF55909">
    <property type="entry name" value="Pentein"/>
    <property type="match status" value="1"/>
</dbReference>
<feature type="binding site" evidence="3">
    <location>
        <position position="255"/>
    </location>
    <ligand>
        <name>substrate</name>
    </ligand>
</feature>
<dbReference type="InterPro" id="IPR037031">
    <property type="entry name" value="AstB_sf"/>
</dbReference>
<evidence type="ECO:0000256" key="1">
    <source>
        <dbReference type="ARBA" id="ARBA00022503"/>
    </source>
</evidence>
<dbReference type="HAMAP" id="MF_01172">
    <property type="entry name" value="AstB"/>
    <property type="match status" value="1"/>
</dbReference>
<organism evidence="5 7">
    <name type="scientific">Legionella feeleii</name>
    <dbReference type="NCBI Taxonomy" id="453"/>
    <lineage>
        <taxon>Bacteria</taxon>
        <taxon>Pseudomonadati</taxon>
        <taxon>Pseudomonadota</taxon>
        <taxon>Gammaproteobacteria</taxon>
        <taxon>Legionellales</taxon>
        <taxon>Legionellaceae</taxon>
        <taxon>Legionella</taxon>
    </lineage>
</organism>
<keyword evidence="7" id="KW-1185">Reference proteome</keyword>
<comment type="pathway">
    <text evidence="3">Amino-acid degradation; L-arginine degradation via AST pathway; L-glutamate and succinate from L-arginine: step 2/5.</text>
</comment>
<feature type="binding site" evidence="3">
    <location>
        <begin position="137"/>
        <end position="138"/>
    </location>
    <ligand>
        <name>substrate</name>
    </ligand>
</feature>
<dbReference type="STRING" id="453.Lfee_0966"/>
<feature type="active site" description="Nucleophile" evidence="3">
    <location>
        <position position="376"/>
    </location>
</feature>
<proteinExistence type="inferred from homology"/>
<evidence type="ECO:0000256" key="3">
    <source>
        <dbReference type="HAMAP-Rule" id="MF_01172"/>
    </source>
</evidence>
<reference evidence="6 8" key="2">
    <citation type="submission" date="2018-06" db="EMBL/GenBank/DDBJ databases">
        <authorList>
            <consortium name="Pathogen Informatics"/>
            <person name="Doyle S."/>
        </authorList>
    </citation>
    <scope>NUCLEOTIDE SEQUENCE [LARGE SCALE GENOMIC DNA]</scope>
    <source>
        <strain evidence="6 8">NCTC12022</strain>
    </source>
</reference>
<dbReference type="EMBL" id="LNYB01000028">
    <property type="protein sequence ID" value="KTD01919.1"/>
    <property type="molecule type" value="Genomic_DNA"/>
</dbReference>
<dbReference type="NCBIfam" id="TIGR03241">
    <property type="entry name" value="arg_catab_astB"/>
    <property type="match status" value="1"/>
</dbReference>
<comment type="subunit">
    <text evidence="3">Homodimer.</text>
</comment>
<dbReference type="RefSeq" id="WP_058444446.1">
    <property type="nucleotide sequence ID" value="NZ_CAAAHT010000010.1"/>
</dbReference>
<dbReference type="GO" id="GO:0019544">
    <property type="term" value="P:L-arginine catabolic process to L-glutamate"/>
    <property type="evidence" value="ECO:0007669"/>
    <property type="project" value="UniProtKB-UniRule"/>
</dbReference>
<dbReference type="PANTHER" id="PTHR30420:SF2">
    <property type="entry name" value="N-SUCCINYLARGININE DIHYDROLASE"/>
    <property type="match status" value="1"/>
</dbReference>
<dbReference type="PATRIC" id="fig|453.4.peg.1041"/>
<evidence type="ECO:0000313" key="8">
    <source>
        <dbReference type="Proteomes" id="UP000251942"/>
    </source>
</evidence>
<dbReference type="EMBL" id="UASS01000001">
    <property type="protein sequence ID" value="SPX59440.1"/>
    <property type="molecule type" value="Genomic_DNA"/>
</dbReference>
<feature type="active site" evidence="3">
    <location>
        <position position="174"/>
    </location>
</feature>